<dbReference type="PRINTS" id="PR01806">
    <property type="entry name" value="VIRFACTRMVIN"/>
</dbReference>
<accession>A0A508A406</accession>
<evidence type="ECO:0000256" key="7">
    <source>
        <dbReference type="ARBA" id="ARBA00023136"/>
    </source>
</evidence>
<dbReference type="GO" id="GO:0009252">
    <property type="term" value="P:peptidoglycan biosynthetic process"/>
    <property type="evidence" value="ECO:0007669"/>
    <property type="project" value="UniProtKB-KW"/>
</dbReference>
<evidence type="ECO:0000256" key="5">
    <source>
        <dbReference type="ARBA" id="ARBA00022984"/>
    </source>
</evidence>
<keyword evidence="6 8" id="KW-1133">Transmembrane helix</keyword>
<gene>
    <name evidence="9" type="ORF">FK256_08310</name>
</gene>
<keyword evidence="4" id="KW-0133">Cell shape</keyword>
<feature type="transmembrane region" description="Helical" evidence="8">
    <location>
        <begin position="245"/>
        <end position="269"/>
    </location>
</feature>
<dbReference type="GO" id="GO:0015648">
    <property type="term" value="F:lipid-linked peptidoglycan transporter activity"/>
    <property type="evidence" value="ECO:0007669"/>
    <property type="project" value="TreeGrafter"/>
</dbReference>
<dbReference type="InterPro" id="IPR004268">
    <property type="entry name" value="MurJ"/>
</dbReference>
<organism evidence="9 10">
    <name type="scientific">Actinomyces johnsonii</name>
    <dbReference type="NCBI Taxonomy" id="544581"/>
    <lineage>
        <taxon>Bacteria</taxon>
        <taxon>Bacillati</taxon>
        <taxon>Actinomycetota</taxon>
        <taxon>Actinomycetes</taxon>
        <taxon>Actinomycetales</taxon>
        <taxon>Actinomycetaceae</taxon>
        <taxon>Actinomyces</taxon>
    </lineage>
</organism>
<keyword evidence="5" id="KW-0573">Peptidoglycan synthesis</keyword>
<feature type="transmembrane region" description="Helical" evidence="8">
    <location>
        <begin position="499"/>
        <end position="524"/>
    </location>
</feature>
<proteinExistence type="predicted"/>
<keyword evidence="2" id="KW-1003">Cell membrane</keyword>
<feature type="transmembrane region" description="Helical" evidence="8">
    <location>
        <begin position="330"/>
        <end position="355"/>
    </location>
</feature>
<evidence type="ECO:0000313" key="9">
    <source>
        <dbReference type="EMBL" id="TQD42638.1"/>
    </source>
</evidence>
<evidence type="ECO:0000313" key="10">
    <source>
        <dbReference type="Proteomes" id="UP000319010"/>
    </source>
</evidence>
<dbReference type="EMBL" id="VICB01000013">
    <property type="protein sequence ID" value="TQD42638.1"/>
    <property type="molecule type" value="Genomic_DNA"/>
</dbReference>
<dbReference type="InterPro" id="IPR051050">
    <property type="entry name" value="Lipid_II_flippase_MurJ/MviN"/>
</dbReference>
<feature type="transmembrane region" description="Helical" evidence="8">
    <location>
        <begin position="289"/>
        <end position="309"/>
    </location>
</feature>
<sequence length="553" mass="56290">MTTQQRRGGLLSVAGSVAGLTLLSRVLGFLRWLVQAATVGTGTVAGAYTTANQLPNTLYEVVVGGVLAATVVPLLAAPIAAGRREEVTATASGLFGLVLAVLTPLSLVLIVLATPIAALFPTSQGVDPALQHELVASFLRMFALQVPMYGVAVVLTGVLQAHNCFTWPALTPMLSSLVVMATYGLYGALAGGDDAASGPALQILGWGTTLGVAALSLPLLWPVYRLELGLRPTLRLGGSQARRALRLGGAGVWTILAQQLSVLAVLALARWGGQTGTAAVYQYTQAVYVLPYAVLAVPVATVLYPRLTAAFEAATHQRAASGTDSVDSTVTSLVATSTALVTAVAVAGTAMLLAASDAAERFFSFKQVDGMGQTLAVLAPGLIGYALIYQVTRVLFAADRSRPAAHATAAGWLTVALASTACVRLMAPSGGDGRATLVALGVGTTVGMTVAGVGLLTALARIMGVRVLRPILTALATGLPVALAAGLAIRVATTHVASLTLAVLTAVVGAVAAAGVVLAAIHLADRSLLRTMRSAQAAPTDMCNPADKKKEKA</sequence>
<feature type="transmembrane region" description="Helical" evidence="8">
    <location>
        <begin position="60"/>
        <end position="81"/>
    </location>
</feature>
<evidence type="ECO:0000256" key="4">
    <source>
        <dbReference type="ARBA" id="ARBA00022960"/>
    </source>
</evidence>
<evidence type="ECO:0000256" key="6">
    <source>
        <dbReference type="ARBA" id="ARBA00022989"/>
    </source>
</evidence>
<evidence type="ECO:0000256" key="8">
    <source>
        <dbReference type="SAM" id="Phobius"/>
    </source>
</evidence>
<dbReference type="GO" id="GO:0034204">
    <property type="term" value="P:lipid translocation"/>
    <property type="evidence" value="ECO:0007669"/>
    <property type="project" value="TreeGrafter"/>
</dbReference>
<evidence type="ECO:0008006" key="11">
    <source>
        <dbReference type="Google" id="ProtNLM"/>
    </source>
</evidence>
<dbReference type="PANTHER" id="PTHR47019">
    <property type="entry name" value="LIPID II FLIPPASE MURJ"/>
    <property type="match status" value="1"/>
</dbReference>
<comment type="caution">
    <text evidence="9">The sequence shown here is derived from an EMBL/GenBank/DDBJ whole genome shotgun (WGS) entry which is preliminary data.</text>
</comment>
<feature type="transmembrane region" description="Helical" evidence="8">
    <location>
        <begin position="93"/>
        <end position="118"/>
    </location>
</feature>
<dbReference type="Pfam" id="PF03023">
    <property type="entry name" value="MurJ"/>
    <property type="match status" value="1"/>
</dbReference>
<feature type="transmembrane region" description="Helical" evidence="8">
    <location>
        <begin position="471"/>
        <end position="493"/>
    </location>
</feature>
<feature type="transmembrane region" description="Helical" evidence="8">
    <location>
        <begin position="138"/>
        <end position="159"/>
    </location>
</feature>
<evidence type="ECO:0000256" key="1">
    <source>
        <dbReference type="ARBA" id="ARBA00004651"/>
    </source>
</evidence>
<protein>
    <recommendedName>
        <fullName evidence="11">Virulence factor MviN</fullName>
    </recommendedName>
</protein>
<dbReference type="PANTHER" id="PTHR47019:SF1">
    <property type="entry name" value="LIPID II FLIPPASE MURJ"/>
    <property type="match status" value="1"/>
</dbReference>
<dbReference type="Proteomes" id="UP000319010">
    <property type="component" value="Unassembled WGS sequence"/>
</dbReference>
<dbReference type="GO" id="GO:0005886">
    <property type="term" value="C:plasma membrane"/>
    <property type="evidence" value="ECO:0007669"/>
    <property type="project" value="UniProtKB-SubCell"/>
</dbReference>
<comment type="subcellular location">
    <subcellularLocation>
        <location evidence="1">Cell membrane</location>
        <topology evidence="1">Multi-pass membrane protein</topology>
    </subcellularLocation>
</comment>
<name>A0A508A406_9ACTO</name>
<feature type="transmembrane region" description="Helical" evidence="8">
    <location>
        <begin position="171"/>
        <end position="191"/>
    </location>
</feature>
<feature type="transmembrane region" description="Helical" evidence="8">
    <location>
        <begin position="203"/>
        <end position="224"/>
    </location>
</feature>
<dbReference type="GO" id="GO:0008360">
    <property type="term" value="P:regulation of cell shape"/>
    <property type="evidence" value="ECO:0007669"/>
    <property type="project" value="UniProtKB-KW"/>
</dbReference>
<feature type="transmembrane region" description="Helical" evidence="8">
    <location>
        <begin position="408"/>
        <end position="427"/>
    </location>
</feature>
<dbReference type="AlphaFoldDB" id="A0A508A406"/>
<feature type="transmembrane region" description="Helical" evidence="8">
    <location>
        <begin position="375"/>
        <end position="396"/>
    </location>
</feature>
<evidence type="ECO:0000256" key="2">
    <source>
        <dbReference type="ARBA" id="ARBA00022475"/>
    </source>
</evidence>
<evidence type="ECO:0000256" key="3">
    <source>
        <dbReference type="ARBA" id="ARBA00022692"/>
    </source>
</evidence>
<keyword evidence="7 8" id="KW-0472">Membrane</keyword>
<feature type="transmembrane region" description="Helical" evidence="8">
    <location>
        <begin position="439"/>
        <end position="459"/>
    </location>
</feature>
<reference evidence="9 10" key="1">
    <citation type="submission" date="2019-06" db="EMBL/GenBank/DDBJ databases">
        <title>Draft genome sequence of Actinomyces johnsonii CCUG 34287T.</title>
        <authorList>
            <person name="Salva-Serra F."/>
            <person name="Cardew S."/>
            <person name="Moore E."/>
        </authorList>
    </citation>
    <scope>NUCLEOTIDE SEQUENCE [LARGE SCALE GENOMIC DNA]</scope>
    <source>
        <strain evidence="9 10">CCUG 34287</strain>
    </source>
</reference>
<keyword evidence="3 8" id="KW-0812">Transmembrane</keyword>
<dbReference type="RefSeq" id="WP_141424433.1">
    <property type="nucleotide sequence ID" value="NZ_JASPFB010000008.1"/>
</dbReference>